<sequence length="475" mass="52169">MDGFDFNPDLLQKLQDLPEWGFDQATEGQPDTNQNADLEGTGCASVSTEISTKRVRDETADNEEQLAPPDLKSSKSGQLVTADDLILDAINDISEEEWAAILNNPGPNNELDTHDSSPEAQVGATAAFQAESDPSAPAGTLFTPIRLLEHSHLLSGANAVPAPHQYAPPPQLLSAATVAVPQPLNNTQVVDSKVYKLVLPNREVAAQAAQNRAYLPTPSPTPGPVQYSTLSLPALPNEFVQAAPIPPSVRRSPFEVATPGWADLRLIKTVITADEILAYLPEHLKVYDCLFRLIYNGFSQCDIAGACNFFRGAEFEGAMLQNTITKRMKSIEAARHQETGMNGGQPFKGNKERKMQHLQWPYFDTEKWGAPPRTTLKDFPLAGLANGLVVRPWGEGRGPLSKSIEYAEMHPELNLMLSNVPAIMASQGFKPIEPAGCNIDKKARERLTPYISKRGMRYPERRTDRTDKVNLRKKN</sequence>
<feature type="region of interest" description="Disordered" evidence="1">
    <location>
        <begin position="455"/>
        <end position="475"/>
    </location>
</feature>
<comment type="caution">
    <text evidence="2">The sequence shown here is derived from an EMBL/GenBank/DDBJ whole genome shotgun (WGS) entry which is preliminary data.</text>
</comment>
<gene>
    <name evidence="2" type="ORF">NA57DRAFT_72872</name>
</gene>
<evidence type="ECO:0000313" key="3">
    <source>
        <dbReference type="Proteomes" id="UP000799772"/>
    </source>
</evidence>
<dbReference type="AlphaFoldDB" id="A0A9P4ILH4"/>
<feature type="compositionally biased region" description="Polar residues" evidence="1">
    <location>
        <begin position="26"/>
        <end position="36"/>
    </location>
</feature>
<dbReference type="OrthoDB" id="3796227at2759"/>
<reference evidence="2" key="1">
    <citation type="journal article" date="2020" name="Stud. Mycol.">
        <title>101 Dothideomycetes genomes: a test case for predicting lifestyles and emergence of pathogens.</title>
        <authorList>
            <person name="Haridas S."/>
            <person name="Albert R."/>
            <person name="Binder M."/>
            <person name="Bloem J."/>
            <person name="Labutti K."/>
            <person name="Salamov A."/>
            <person name="Andreopoulos B."/>
            <person name="Baker S."/>
            <person name="Barry K."/>
            <person name="Bills G."/>
            <person name="Bluhm B."/>
            <person name="Cannon C."/>
            <person name="Castanera R."/>
            <person name="Culley D."/>
            <person name="Daum C."/>
            <person name="Ezra D."/>
            <person name="Gonzalez J."/>
            <person name="Henrissat B."/>
            <person name="Kuo A."/>
            <person name="Liang C."/>
            <person name="Lipzen A."/>
            <person name="Lutzoni F."/>
            <person name="Magnuson J."/>
            <person name="Mondo S."/>
            <person name="Nolan M."/>
            <person name="Ohm R."/>
            <person name="Pangilinan J."/>
            <person name="Park H.-J."/>
            <person name="Ramirez L."/>
            <person name="Alfaro M."/>
            <person name="Sun H."/>
            <person name="Tritt A."/>
            <person name="Yoshinaga Y."/>
            <person name="Zwiers L.-H."/>
            <person name="Turgeon B."/>
            <person name="Goodwin S."/>
            <person name="Spatafora J."/>
            <person name="Crous P."/>
            <person name="Grigoriev I."/>
        </authorList>
    </citation>
    <scope>NUCLEOTIDE SEQUENCE</scope>
    <source>
        <strain evidence="2">CBS 133067</strain>
    </source>
</reference>
<protein>
    <submittedName>
        <fullName evidence="2">Uncharacterized protein</fullName>
    </submittedName>
</protein>
<accession>A0A9P4ILH4</accession>
<feature type="region of interest" description="Disordered" evidence="1">
    <location>
        <begin position="17"/>
        <end position="78"/>
    </location>
</feature>
<feature type="compositionally biased region" description="Basic and acidic residues" evidence="1">
    <location>
        <begin position="457"/>
        <end position="475"/>
    </location>
</feature>
<dbReference type="EMBL" id="ML978123">
    <property type="protein sequence ID" value="KAF2101430.1"/>
    <property type="molecule type" value="Genomic_DNA"/>
</dbReference>
<evidence type="ECO:0000313" key="2">
    <source>
        <dbReference type="EMBL" id="KAF2101430.1"/>
    </source>
</evidence>
<dbReference type="Proteomes" id="UP000799772">
    <property type="component" value="Unassembled WGS sequence"/>
</dbReference>
<organism evidence="2 3">
    <name type="scientific">Rhizodiscina lignyota</name>
    <dbReference type="NCBI Taxonomy" id="1504668"/>
    <lineage>
        <taxon>Eukaryota</taxon>
        <taxon>Fungi</taxon>
        <taxon>Dikarya</taxon>
        <taxon>Ascomycota</taxon>
        <taxon>Pezizomycotina</taxon>
        <taxon>Dothideomycetes</taxon>
        <taxon>Pleosporomycetidae</taxon>
        <taxon>Aulographales</taxon>
        <taxon>Rhizodiscinaceae</taxon>
        <taxon>Rhizodiscina</taxon>
    </lineage>
</organism>
<name>A0A9P4ILH4_9PEZI</name>
<evidence type="ECO:0000256" key="1">
    <source>
        <dbReference type="SAM" id="MobiDB-lite"/>
    </source>
</evidence>
<keyword evidence="3" id="KW-1185">Reference proteome</keyword>
<proteinExistence type="predicted"/>